<feature type="region of interest" description="Disordered" evidence="1">
    <location>
        <begin position="265"/>
        <end position="471"/>
    </location>
</feature>
<dbReference type="Proteomes" id="UP000192596">
    <property type="component" value="Unassembled WGS sequence"/>
</dbReference>
<dbReference type="InterPro" id="IPR058602">
    <property type="entry name" value="YAG7_dimerisation_dom"/>
</dbReference>
<feature type="compositionally biased region" description="Polar residues" evidence="1">
    <location>
        <begin position="242"/>
        <end position="251"/>
    </location>
</feature>
<evidence type="ECO:0000313" key="3">
    <source>
        <dbReference type="EMBL" id="OQN98645.1"/>
    </source>
</evidence>
<dbReference type="OrthoDB" id="5399559at2759"/>
<feature type="compositionally biased region" description="Basic and acidic residues" evidence="1">
    <location>
        <begin position="298"/>
        <end position="309"/>
    </location>
</feature>
<feature type="domain" description="YAG7-like dimerisation" evidence="2">
    <location>
        <begin position="132"/>
        <end position="213"/>
    </location>
</feature>
<evidence type="ECO:0000256" key="1">
    <source>
        <dbReference type="SAM" id="MobiDB-lite"/>
    </source>
</evidence>
<dbReference type="Pfam" id="PF26434">
    <property type="entry name" value="YAG7_C"/>
    <property type="match status" value="1"/>
</dbReference>
<feature type="compositionally biased region" description="Low complexity" evidence="1">
    <location>
        <begin position="229"/>
        <end position="241"/>
    </location>
</feature>
<name>A0A1V8SHL4_9PEZI</name>
<dbReference type="EMBL" id="NAJO01000044">
    <property type="protein sequence ID" value="OQN98645.1"/>
    <property type="molecule type" value="Genomic_DNA"/>
</dbReference>
<evidence type="ECO:0000313" key="4">
    <source>
        <dbReference type="Proteomes" id="UP000192596"/>
    </source>
</evidence>
<organism evidence="3 4">
    <name type="scientific">Cryoendolithus antarcticus</name>
    <dbReference type="NCBI Taxonomy" id="1507870"/>
    <lineage>
        <taxon>Eukaryota</taxon>
        <taxon>Fungi</taxon>
        <taxon>Dikarya</taxon>
        <taxon>Ascomycota</taxon>
        <taxon>Pezizomycotina</taxon>
        <taxon>Dothideomycetes</taxon>
        <taxon>Dothideomycetidae</taxon>
        <taxon>Cladosporiales</taxon>
        <taxon>Cladosporiaceae</taxon>
        <taxon>Cryoendolithus</taxon>
    </lineage>
</organism>
<comment type="caution">
    <text evidence="3">The sequence shown here is derived from an EMBL/GenBank/DDBJ whole genome shotgun (WGS) entry which is preliminary data.</text>
</comment>
<dbReference type="AlphaFoldDB" id="A0A1V8SHL4"/>
<sequence length="471" mass="49568">MAASIADASEGTYENAHISGMQKTIRSITKKLAGMQKTDAVIAANPGVSLDELVAQRKINQDQKASALKKPQLQAQQAQLAEQVQLFKQFDGEYQAQIKKVKEEAEAKTAQEVERVRKEVESEVKGKQEEGIRGKLLTLSQFLRAAAARRNEEEDASTDENLAFEGALLLVYGGDQTAVDTALDLIEGSEKKVLSIEGNELPVKYSQIKQASVEHAPPPPEDTSDPAIDDTPAIPDTTSTPHTNGDSSAVSDPTVANAGLTELNTTVPQTNGTSASHHDLMSPVQATTGESGGNAAGDRWDTNGGADKDTLEDDNSYEIIPRPNDEVDTPAPTTETAAPQTNATSWAEDAQQASHEPPAGNTAGEAWDTKAAGDSSAPAATPSTGTPVNGVADDGFQEIPNRHRGRGGFRGGRGGEGGDRGFRGGRGGRGGSRGSFRGRGDGEYRSRGDGEYRGRGGRGRGAPRSDAAPRT</sequence>
<accession>A0A1V8SHL4</accession>
<dbReference type="STRING" id="1507870.A0A1V8SHL4"/>
<keyword evidence="4" id="KW-1185">Reference proteome</keyword>
<dbReference type="InParanoid" id="A0A1V8SHL4"/>
<evidence type="ECO:0000259" key="2">
    <source>
        <dbReference type="Pfam" id="PF26434"/>
    </source>
</evidence>
<proteinExistence type="predicted"/>
<feature type="compositionally biased region" description="Gly residues" evidence="1">
    <location>
        <begin position="424"/>
        <end position="433"/>
    </location>
</feature>
<feature type="compositionally biased region" description="Polar residues" evidence="1">
    <location>
        <begin position="265"/>
        <end position="275"/>
    </location>
</feature>
<feature type="region of interest" description="Disordered" evidence="1">
    <location>
        <begin position="209"/>
        <end position="253"/>
    </location>
</feature>
<reference evidence="4" key="1">
    <citation type="submission" date="2017-03" db="EMBL/GenBank/DDBJ databases">
        <title>Genomes of endolithic fungi from Antarctica.</title>
        <authorList>
            <person name="Coleine C."/>
            <person name="Masonjones S."/>
            <person name="Stajich J.E."/>
        </authorList>
    </citation>
    <scope>NUCLEOTIDE SEQUENCE [LARGE SCALE GENOMIC DNA]</scope>
    <source>
        <strain evidence="4">CCFEE 5527</strain>
    </source>
</reference>
<gene>
    <name evidence="3" type="ORF">B0A48_15311</name>
</gene>
<feature type="compositionally biased region" description="Low complexity" evidence="1">
    <location>
        <begin position="462"/>
        <end position="471"/>
    </location>
</feature>
<protein>
    <recommendedName>
        <fullName evidence="2">YAG7-like dimerisation domain-containing protein</fullName>
    </recommendedName>
</protein>
<feature type="compositionally biased region" description="Basic and acidic residues" evidence="1">
    <location>
        <begin position="438"/>
        <end position="454"/>
    </location>
</feature>
<feature type="compositionally biased region" description="Low complexity" evidence="1">
    <location>
        <begin position="329"/>
        <end position="344"/>
    </location>
</feature>